<feature type="transmembrane region" description="Helical" evidence="2">
    <location>
        <begin position="111"/>
        <end position="138"/>
    </location>
</feature>
<sequence length="234" mass="27940">MNNQLKNFNEIRTPFFKSLIFIMIESLIPGLLIWFTVGYDFEFSLISKLPNPNLGYVSLICTMFFLYTFLITLFMYKLKIHESDLFTYSCLITLVLITIILFGSFSKNTTLWIFIRFIGILATIIIFTPLFVFISVLFRNNEIKRNENYEITLAAFKKGEVIPSNKLIKAQRYQNYLLKKQIKQEELEKFKLELDEKIKRELVLQEKEQEQKRKNINSKLDKKEEKLRQKKQKD</sequence>
<evidence type="ECO:0000313" key="4">
    <source>
        <dbReference type="Proteomes" id="UP000014983"/>
    </source>
</evidence>
<feature type="compositionally biased region" description="Basic and acidic residues" evidence="1">
    <location>
        <begin position="208"/>
        <end position="227"/>
    </location>
</feature>
<feature type="transmembrane region" description="Helical" evidence="2">
    <location>
        <begin position="85"/>
        <end position="105"/>
    </location>
</feature>
<dbReference type="HOGENOM" id="CLU_103355_0_0_14"/>
<name>S5LZM5_9MOLU</name>
<dbReference type="PATRIC" id="fig|1276221.3.peg.339"/>
<accession>S5LZM5</accession>
<organism evidence="3 4">
    <name type="scientific">Spiroplasma diminutum CUAS-1</name>
    <dbReference type="NCBI Taxonomy" id="1276221"/>
    <lineage>
        <taxon>Bacteria</taxon>
        <taxon>Bacillati</taxon>
        <taxon>Mycoplasmatota</taxon>
        <taxon>Mollicutes</taxon>
        <taxon>Entomoplasmatales</taxon>
        <taxon>Spiroplasmataceae</taxon>
        <taxon>Spiroplasma</taxon>
    </lineage>
</organism>
<feature type="region of interest" description="Disordered" evidence="1">
    <location>
        <begin position="208"/>
        <end position="234"/>
    </location>
</feature>
<feature type="transmembrane region" description="Helical" evidence="2">
    <location>
        <begin position="55"/>
        <end position="76"/>
    </location>
</feature>
<evidence type="ECO:0000313" key="3">
    <source>
        <dbReference type="EMBL" id="AGR42046.1"/>
    </source>
</evidence>
<dbReference type="NCBIfam" id="NF046003">
    <property type="entry name" value="DxFTY_mem_plasm"/>
    <property type="match status" value="1"/>
</dbReference>
<proteinExistence type="predicted"/>
<keyword evidence="4" id="KW-1185">Reference proteome</keyword>
<dbReference type="RefSeq" id="WP_020836279.1">
    <property type="nucleotide sequence ID" value="NC_021833.1"/>
</dbReference>
<dbReference type="Proteomes" id="UP000014983">
    <property type="component" value="Chromosome"/>
</dbReference>
<keyword evidence="2" id="KW-1133">Transmembrane helix</keyword>
<dbReference type="KEGG" id="sdi:SDIMI_v3c03420"/>
<keyword evidence="2" id="KW-0472">Membrane</keyword>
<evidence type="ECO:0008006" key="5">
    <source>
        <dbReference type="Google" id="ProtNLM"/>
    </source>
</evidence>
<gene>
    <name evidence="3" type="ORF">SDIMI_v3c03420</name>
</gene>
<dbReference type="InParanoid" id="S5LZM5"/>
<dbReference type="EMBL" id="CP005076">
    <property type="protein sequence ID" value="AGR42046.1"/>
    <property type="molecule type" value="Genomic_DNA"/>
</dbReference>
<dbReference type="AlphaFoldDB" id="S5LZM5"/>
<dbReference type="eggNOG" id="ENOG5034BN4">
    <property type="taxonomic scope" value="Bacteria"/>
</dbReference>
<evidence type="ECO:0000256" key="1">
    <source>
        <dbReference type="SAM" id="MobiDB-lite"/>
    </source>
</evidence>
<dbReference type="OrthoDB" id="389620at2"/>
<reference evidence="3 4" key="1">
    <citation type="journal article" date="2013" name="Genome Biol. Evol.">
        <title>Comparison of metabolic capacities and inference of gene content evolution in mosquito-associated Spiroplasma diminutum and S. taiwanense.</title>
        <authorList>
            <person name="Lo W.S."/>
            <person name="Ku C."/>
            <person name="Chen L.L."/>
            <person name="Chang T.H."/>
            <person name="Kuo C.H."/>
        </authorList>
    </citation>
    <scope>NUCLEOTIDE SEQUENCE [LARGE SCALE GENOMIC DNA]</scope>
    <source>
        <strain evidence="3">CUAS-1</strain>
    </source>
</reference>
<keyword evidence="2" id="KW-0812">Transmembrane</keyword>
<feature type="transmembrane region" description="Helical" evidence="2">
    <location>
        <begin position="15"/>
        <end position="35"/>
    </location>
</feature>
<evidence type="ECO:0000256" key="2">
    <source>
        <dbReference type="SAM" id="Phobius"/>
    </source>
</evidence>
<protein>
    <recommendedName>
        <fullName evidence="5">Transmembrane protein</fullName>
    </recommendedName>
</protein>